<reference evidence="2 3" key="1">
    <citation type="journal article" date="2016" name="Sci. Rep.">
        <title>Metabolic traits of an uncultured archaeal lineage -MSBL1- from brine pools of the Red Sea.</title>
        <authorList>
            <person name="Mwirichia R."/>
            <person name="Alam I."/>
            <person name="Rashid M."/>
            <person name="Vinu M."/>
            <person name="Ba-Alawi W."/>
            <person name="Anthony Kamau A."/>
            <person name="Kamanda Ngugi D."/>
            <person name="Goker M."/>
            <person name="Klenk H.P."/>
            <person name="Bajic V."/>
            <person name="Stingl U."/>
        </authorList>
    </citation>
    <scope>NUCLEOTIDE SEQUENCE [LARGE SCALE GENOMIC DNA]</scope>
    <source>
        <strain evidence="2">SCGC-AAA259I09</strain>
    </source>
</reference>
<dbReference type="Gene3D" id="3.30.420.10">
    <property type="entry name" value="Ribonuclease H-like superfamily/Ribonuclease H"/>
    <property type="match status" value="1"/>
</dbReference>
<dbReference type="InterPro" id="IPR009057">
    <property type="entry name" value="Homeodomain-like_sf"/>
</dbReference>
<dbReference type="InterPro" id="IPR038717">
    <property type="entry name" value="Tc1-like_DDE_dom"/>
</dbReference>
<dbReference type="SUPFAM" id="SSF46689">
    <property type="entry name" value="Homeodomain-like"/>
    <property type="match status" value="1"/>
</dbReference>
<dbReference type="Pfam" id="PF13358">
    <property type="entry name" value="DDE_3"/>
    <property type="match status" value="1"/>
</dbReference>
<comment type="caution">
    <text evidence="2">The sequence shown here is derived from an EMBL/GenBank/DDBJ whole genome shotgun (WGS) entry which is preliminary data.</text>
</comment>
<evidence type="ECO:0000313" key="3">
    <source>
        <dbReference type="Proteomes" id="UP000070463"/>
    </source>
</evidence>
<dbReference type="InterPro" id="IPR036397">
    <property type="entry name" value="RNaseH_sf"/>
</dbReference>
<dbReference type="Proteomes" id="UP000070463">
    <property type="component" value="Unassembled WGS sequence"/>
</dbReference>
<evidence type="ECO:0000313" key="2">
    <source>
        <dbReference type="EMBL" id="KXA95985.1"/>
    </source>
</evidence>
<dbReference type="AlphaFoldDB" id="A0A133UP46"/>
<protein>
    <recommendedName>
        <fullName evidence="1">Tc1-like transposase DDE domain-containing protein</fullName>
    </recommendedName>
</protein>
<proteinExistence type="predicted"/>
<name>A0A133UP46_9EURY</name>
<feature type="domain" description="Tc1-like transposase DDE" evidence="1">
    <location>
        <begin position="181"/>
        <end position="331"/>
    </location>
</feature>
<dbReference type="Gene3D" id="1.10.1270.10">
    <property type="entry name" value="TrpR-like"/>
    <property type="match status" value="1"/>
</dbReference>
<dbReference type="GO" id="GO:0003676">
    <property type="term" value="F:nucleic acid binding"/>
    <property type="evidence" value="ECO:0007669"/>
    <property type="project" value="InterPro"/>
</dbReference>
<accession>A0A133UP46</accession>
<organism evidence="2 3">
    <name type="scientific">candidate division MSBL1 archaeon SCGC-AAA259I09</name>
    <dbReference type="NCBI Taxonomy" id="1698267"/>
    <lineage>
        <taxon>Archaea</taxon>
        <taxon>Methanobacteriati</taxon>
        <taxon>Methanobacteriota</taxon>
        <taxon>candidate division MSBL1</taxon>
    </lineage>
</organism>
<dbReference type="EMBL" id="LHXR01000120">
    <property type="protein sequence ID" value="KXA95985.1"/>
    <property type="molecule type" value="Genomic_DNA"/>
</dbReference>
<sequence>MTYKKYNVELKEEEKDYLEHFTSTGERSARDMRRARTLLLSDRGKTDEEIADILGVSTRTVSRTRKQYVTEGLEQALHDKPRPGQPKKLSSSQEAQIIAVACSDPPEGRKRWTLELLRERAIENGIVDEISTEPIRILLKEHDLKPWKKKMWCIPELIDEFVEQMMDVLELYERPYKETEPIVCLDEKSTQLLEHSREPLPMKPGRPKRIDSEYVRKGTATAFLMVEPKAGKRYTFVRKRRTKKDYALCLEKLVEQYYGAERIHVVQDNLNTHSEDSLVETFGEEKAQRIMNCVEFHFTPVHGSWLNMAEIEIGIMETECLGRRLPNMKALEKELKAWEKRRNERRKMINWRFSREDARKKFNLGTRHN</sequence>
<dbReference type="NCBIfam" id="NF033545">
    <property type="entry name" value="transpos_IS630"/>
    <property type="match status" value="1"/>
</dbReference>
<dbReference type="InterPro" id="IPR038116">
    <property type="entry name" value="TrpR-like_sf"/>
</dbReference>
<evidence type="ECO:0000259" key="1">
    <source>
        <dbReference type="Pfam" id="PF13358"/>
    </source>
</evidence>
<gene>
    <name evidence="2" type="ORF">AKJ37_06360</name>
</gene>
<dbReference type="Pfam" id="PF13565">
    <property type="entry name" value="HTH_32"/>
    <property type="match status" value="1"/>
</dbReference>
<keyword evidence="3" id="KW-1185">Reference proteome</keyword>
<dbReference type="InterPro" id="IPR047655">
    <property type="entry name" value="Transpos_IS630-like"/>
</dbReference>